<dbReference type="Pfam" id="PF00501">
    <property type="entry name" value="AMP-binding"/>
    <property type="match status" value="1"/>
</dbReference>
<evidence type="ECO:0000313" key="3">
    <source>
        <dbReference type="EMBL" id="KAK5070694.1"/>
    </source>
</evidence>
<comment type="caution">
    <text evidence="3">The sequence shown here is derived from an EMBL/GenBank/DDBJ whole genome shotgun (WGS) entry which is preliminary data.</text>
</comment>
<name>A0ABR0JTD5_9EURO</name>
<accession>A0ABR0JTD5</accession>
<dbReference type="PANTHER" id="PTHR43201:SF8">
    <property type="entry name" value="ACYL-COA SYNTHETASE FAMILY MEMBER 3"/>
    <property type="match status" value="1"/>
</dbReference>
<dbReference type="PANTHER" id="PTHR43201">
    <property type="entry name" value="ACYL-COA SYNTHETASE"/>
    <property type="match status" value="1"/>
</dbReference>
<dbReference type="InterPro" id="IPR020845">
    <property type="entry name" value="AMP-binding_CS"/>
</dbReference>
<dbReference type="PROSITE" id="PS00455">
    <property type="entry name" value="AMP_BINDING"/>
    <property type="match status" value="1"/>
</dbReference>
<dbReference type="Proteomes" id="UP001345013">
    <property type="component" value="Unassembled WGS sequence"/>
</dbReference>
<reference evidence="3 4" key="1">
    <citation type="submission" date="2023-08" db="EMBL/GenBank/DDBJ databases">
        <title>Black Yeasts Isolated from many extreme environments.</title>
        <authorList>
            <person name="Coleine C."/>
            <person name="Stajich J.E."/>
            <person name="Selbmann L."/>
        </authorList>
    </citation>
    <scope>NUCLEOTIDE SEQUENCE [LARGE SCALE GENOMIC DNA]</scope>
    <source>
        <strain evidence="3 4">CCFEE 5885</strain>
    </source>
</reference>
<organism evidence="3 4">
    <name type="scientific">Lithohypha guttulata</name>
    <dbReference type="NCBI Taxonomy" id="1690604"/>
    <lineage>
        <taxon>Eukaryota</taxon>
        <taxon>Fungi</taxon>
        <taxon>Dikarya</taxon>
        <taxon>Ascomycota</taxon>
        <taxon>Pezizomycotina</taxon>
        <taxon>Eurotiomycetes</taxon>
        <taxon>Chaetothyriomycetidae</taxon>
        <taxon>Chaetothyriales</taxon>
        <taxon>Trichomeriaceae</taxon>
        <taxon>Lithohypha</taxon>
    </lineage>
</organism>
<dbReference type="Gene3D" id="3.40.50.12780">
    <property type="entry name" value="N-terminal domain of ligase-like"/>
    <property type="match status" value="1"/>
</dbReference>
<feature type="domain" description="AMP-dependent synthetase/ligase" evidence="2">
    <location>
        <begin position="100"/>
        <end position="409"/>
    </location>
</feature>
<dbReference type="SUPFAM" id="SSF56801">
    <property type="entry name" value="Acetyl-CoA synthetase-like"/>
    <property type="match status" value="1"/>
</dbReference>
<proteinExistence type="inferred from homology"/>
<evidence type="ECO:0000259" key="2">
    <source>
        <dbReference type="Pfam" id="PF00501"/>
    </source>
</evidence>
<dbReference type="InterPro" id="IPR000873">
    <property type="entry name" value="AMP-dep_synth/lig_dom"/>
</dbReference>
<dbReference type="EMBL" id="JAVRRG010000382">
    <property type="protein sequence ID" value="KAK5070694.1"/>
    <property type="molecule type" value="Genomic_DNA"/>
</dbReference>
<evidence type="ECO:0000256" key="1">
    <source>
        <dbReference type="ARBA" id="ARBA00006432"/>
    </source>
</evidence>
<protein>
    <recommendedName>
        <fullName evidence="2">AMP-dependent synthetase/ligase domain-containing protein</fullName>
    </recommendedName>
</protein>
<gene>
    <name evidence="3" type="ORF">LTR24_010606</name>
</gene>
<keyword evidence="4" id="KW-1185">Reference proteome</keyword>
<sequence>MFRLWNREKPMPLDPETFERCDFLPYHEGPYVLPHELLFHSLYNLAIGQNATVIKDKNTGQTASHHQFLTDILSLRTKLRAELHPSTMQALRDEREVSLLILAAGYEFSVAFFAIQALGGIAVPCSPNITVKEARHNAHTVRAHAIITNINHEQLAHDVRQQSTTGVDIFKVVCSTPVMMSSLVDVDLVAFNSGRPPDQNKPALVIFTSGSTGPPKGVAIRRYNLYATARYIVDSMRIDQNTNIIQFLPTHHATGLMVNTLPALVGGGCVEFSQGAFDAAKVWERFREGGLPTFSALPTIYVRLLKHWERVISKLPHEQADSYRAAVSAIGSFHSSTSALPRQVSMKWQELTGKPITERYGGSEVGAVYSNVIGEPVVPGSVGKKHRLTESKLSEGDHGEILGRGPFVFMKSVKISHPAAHTTEEP</sequence>
<dbReference type="InterPro" id="IPR042099">
    <property type="entry name" value="ANL_N_sf"/>
</dbReference>
<evidence type="ECO:0000313" key="4">
    <source>
        <dbReference type="Proteomes" id="UP001345013"/>
    </source>
</evidence>
<comment type="similarity">
    <text evidence="1">Belongs to the ATP-dependent AMP-binding enzyme family.</text>
</comment>